<reference evidence="1" key="2">
    <citation type="submission" date="2021-04" db="EMBL/GenBank/DDBJ databases">
        <authorList>
            <person name="Gilroy R."/>
        </authorList>
    </citation>
    <scope>NUCLEOTIDE SEQUENCE</scope>
    <source>
        <strain evidence="1">CHK186-16707</strain>
    </source>
</reference>
<dbReference type="AlphaFoldDB" id="A0A9D2HC65"/>
<reference evidence="1" key="1">
    <citation type="journal article" date="2021" name="PeerJ">
        <title>Extensive microbial diversity within the chicken gut microbiome revealed by metagenomics and culture.</title>
        <authorList>
            <person name="Gilroy R."/>
            <person name="Ravi A."/>
            <person name="Getino M."/>
            <person name="Pursley I."/>
            <person name="Horton D.L."/>
            <person name="Alikhan N.F."/>
            <person name="Baker D."/>
            <person name="Gharbi K."/>
            <person name="Hall N."/>
            <person name="Watson M."/>
            <person name="Adriaenssens E.M."/>
            <person name="Foster-Nyarko E."/>
            <person name="Jarju S."/>
            <person name="Secka A."/>
            <person name="Antonio M."/>
            <person name="Oren A."/>
            <person name="Chaudhuri R.R."/>
            <person name="La Ragione R."/>
            <person name="Hildebrand F."/>
            <person name="Pallen M.J."/>
        </authorList>
    </citation>
    <scope>NUCLEOTIDE SEQUENCE</scope>
    <source>
        <strain evidence="1">CHK186-16707</strain>
    </source>
</reference>
<proteinExistence type="predicted"/>
<organism evidence="1 2">
    <name type="scientific">Candidatus Mailhella merdigallinarum</name>
    <dbReference type="NCBI Taxonomy" id="2838658"/>
    <lineage>
        <taxon>Bacteria</taxon>
        <taxon>Pseudomonadati</taxon>
        <taxon>Thermodesulfobacteriota</taxon>
        <taxon>Desulfovibrionia</taxon>
        <taxon>Desulfovibrionales</taxon>
        <taxon>Desulfovibrionaceae</taxon>
        <taxon>Mailhella</taxon>
    </lineage>
</organism>
<evidence type="ECO:0000313" key="1">
    <source>
        <dbReference type="EMBL" id="HJA07779.1"/>
    </source>
</evidence>
<gene>
    <name evidence="1" type="ORF">H9962_01100</name>
</gene>
<dbReference type="EMBL" id="DXAN01000003">
    <property type="protein sequence ID" value="HJA07779.1"/>
    <property type="molecule type" value="Genomic_DNA"/>
</dbReference>
<accession>A0A9D2HC65</accession>
<comment type="caution">
    <text evidence="1">The sequence shown here is derived from an EMBL/GenBank/DDBJ whole genome shotgun (WGS) entry which is preliminary data.</text>
</comment>
<name>A0A9D2HC65_9BACT</name>
<sequence>MSTNFLPACLDEPAAVTCFFAGRLRLRHPALRAPDRAEAARARLAATPGVHAVTVNPRTGSLLLEYDAAKPDAELLVRDLIGAAAPKPDRRRNGGTRRTRSRLLNRAMLAALAGTTGLALADRTRAHTLAGGLFLILNALHVYEYRRNLLR</sequence>
<dbReference type="Pfam" id="PF19991">
    <property type="entry name" value="HMA_2"/>
    <property type="match status" value="1"/>
</dbReference>
<evidence type="ECO:0000313" key="2">
    <source>
        <dbReference type="Proteomes" id="UP000824225"/>
    </source>
</evidence>
<dbReference type="Proteomes" id="UP000824225">
    <property type="component" value="Unassembled WGS sequence"/>
</dbReference>
<protein>
    <submittedName>
        <fullName evidence="1">Cation transporter</fullName>
    </submittedName>
</protein>